<feature type="coiled-coil region" evidence="3">
    <location>
        <begin position="187"/>
        <end position="214"/>
    </location>
</feature>
<reference evidence="5 7" key="1">
    <citation type="submission" date="2016-10" db="EMBL/GenBank/DDBJ databases">
        <title>Complete Genome Sequence of Acetogen Clostridium formicoaceticum ATCC 27076.</title>
        <authorList>
            <person name="Bao T."/>
            <person name="Cheng C."/>
            <person name="Zhao J."/>
            <person name="Yang S.-T."/>
            <person name="Wang J."/>
            <person name="Wang M."/>
        </authorList>
    </citation>
    <scope>NUCLEOTIDE SEQUENCE [LARGE SCALE GENOMIC DNA]</scope>
    <source>
        <strain evidence="5 7">ATCC 27076</strain>
    </source>
</reference>
<dbReference type="Gene3D" id="1.10.10.60">
    <property type="entry name" value="Homeodomain-like"/>
    <property type="match status" value="1"/>
</dbReference>
<feature type="DNA-binding region" description="H-T-H motif" evidence="2">
    <location>
        <begin position="48"/>
        <end position="67"/>
    </location>
</feature>
<dbReference type="PROSITE" id="PS50977">
    <property type="entry name" value="HTH_TETR_2"/>
    <property type="match status" value="1"/>
</dbReference>
<accession>A0AAC9RPK0</accession>
<name>A0AAC9RPK0_9CLOT</name>
<sequence>MVRKKKDAEFICEYEIKDHKIMTMEEEKRERVIAAALKEFNKGYHLANMDEIVKEAGISKGLIFHYFGSKRGLFLFLLKYSAEIINNKYSKVILSSRDFLKNVWEVSKLALEMTLQYPIMYGFIGKAVFVLNEVFPEGLPKDIPNSNRTLLQEILTKSDKSMFRDDIDKDKAQNIIMWTMHGFSDSLLAYGDDLENYEANYEKLMKEFEEYLELLRKLLYK</sequence>
<feature type="domain" description="HTH tetR-type" evidence="4">
    <location>
        <begin position="26"/>
        <end position="85"/>
    </location>
</feature>
<dbReference type="SUPFAM" id="SSF46689">
    <property type="entry name" value="Homeodomain-like"/>
    <property type="match status" value="1"/>
</dbReference>
<dbReference type="EMBL" id="CP017603">
    <property type="protein sequence ID" value="AOY78023.1"/>
    <property type="molecule type" value="Genomic_DNA"/>
</dbReference>
<dbReference type="Pfam" id="PF00440">
    <property type="entry name" value="TetR_N"/>
    <property type="match status" value="1"/>
</dbReference>
<evidence type="ECO:0000313" key="8">
    <source>
        <dbReference type="Proteomes" id="UP000192478"/>
    </source>
</evidence>
<evidence type="ECO:0000256" key="1">
    <source>
        <dbReference type="ARBA" id="ARBA00023125"/>
    </source>
</evidence>
<dbReference type="GO" id="GO:0003700">
    <property type="term" value="F:DNA-binding transcription factor activity"/>
    <property type="evidence" value="ECO:0007669"/>
    <property type="project" value="TreeGrafter"/>
</dbReference>
<dbReference type="RefSeq" id="WP_070972568.1">
    <property type="nucleotide sequence ID" value="NZ_CP017603.1"/>
</dbReference>
<dbReference type="SUPFAM" id="SSF48498">
    <property type="entry name" value="Tetracyclin repressor-like, C-terminal domain"/>
    <property type="match status" value="1"/>
</dbReference>
<reference evidence="6 8" key="2">
    <citation type="submission" date="2017-03" db="EMBL/GenBank/DDBJ databases">
        <title>Complete sequence of Clostridium formicaceticum DSM 92.</title>
        <authorList>
            <person name="Poehlein A."/>
            <person name="Karl M."/>
            <person name="Bengelsdorf F.R."/>
            <person name="Duerre P."/>
            <person name="Daniel R."/>
        </authorList>
    </citation>
    <scope>NUCLEOTIDE SEQUENCE [LARGE SCALE GENOMIC DNA]</scope>
    <source>
        <strain evidence="6 8">DSM 92</strain>
    </source>
</reference>
<dbReference type="PANTHER" id="PTHR30055:SF226">
    <property type="entry name" value="HTH-TYPE TRANSCRIPTIONAL REGULATOR PKSA"/>
    <property type="match status" value="1"/>
</dbReference>
<dbReference type="GO" id="GO:0000976">
    <property type="term" value="F:transcription cis-regulatory region binding"/>
    <property type="evidence" value="ECO:0007669"/>
    <property type="project" value="TreeGrafter"/>
</dbReference>
<dbReference type="InterPro" id="IPR050109">
    <property type="entry name" value="HTH-type_TetR-like_transc_reg"/>
</dbReference>
<evidence type="ECO:0000313" key="5">
    <source>
        <dbReference type="EMBL" id="AOY78023.1"/>
    </source>
</evidence>
<dbReference type="InterPro" id="IPR036271">
    <property type="entry name" value="Tet_transcr_reg_TetR-rel_C_sf"/>
</dbReference>
<dbReference type="PANTHER" id="PTHR30055">
    <property type="entry name" value="HTH-TYPE TRANSCRIPTIONAL REGULATOR RUTR"/>
    <property type="match status" value="1"/>
</dbReference>
<evidence type="ECO:0000313" key="7">
    <source>
        <dbReference type="Proteomes" id="UP000177894"/>
    </source>
</evidence>
<protein>
    <submittedName>
        <fullName evidence="6">Transcriptional regulator BetI</fullName>
    </submittedName>
</protein>
<evidence type="ECO:0000259" key="4">
    <source>
        <dbReference type="PROSITE" id="PS50977"/>
    </source>
</evidence>
<dbReference type="AlphaFoldDB" id="A0AAC9RPK0"/>
<keyword evidence="7" id="KW-1185">Reference proteome</keyword>
<proteinExistence type="predicted"/>
<dbReference type="InterPro" id="IPR001647">
    <property type="entry name" value="HTH_TetR"/>
</dbReference>
<dbReference type="Proteomes" id="UP000192478">
    <property type="component" value="Chromosome"/>
</dbReference>
<dbReference type="InterPro" id="IPR009057">
    <property type="entry name" value="Homeodomain-like_sf"/>
</dbReference>
<evidence type="ECO:0000256" key="2">
    <source>
        <dbReference type="PROSITE-ProRule" id="PRU00335"/>
    </source>
</evidence>
<dbReference type="Gene3D" id="1.10.357.10">
    <property type="entry name" value="Tetracycline Repressor, domain 2"/>
    <property type="match status" value="1"/>
</dbReference>
<keyword evidence="1 2" id="KW-0238">DNA-binding</keyword>
<evidence type="ECO:0000256" key="3">
    <source>
        <dbReference type="SAM" id="Coils"/>
    </source>
</evidence>
<keyword evidence="3" id="KW-0175">Coiled coil</keyword>
<dbReference type="KEGG" id="cfm:BJL90_20445"/>
<gene>
    <name evidence="5" type="ORF">BJL90_20445</name>
    <name evidence="6" type="ORF">CLFO_30640</name>
</gene>
<dbReference type="EMBL" id="CP020559">
    <property type="protein sequence ID" value="ARE88658.1"/>
    <property type="molecule type" value="Genomic_DNA"/>
</dbReference>
<organism evidence="6 8">
    <name type="scientific">Clostridium formicaceticum</name>
    <dbReference type="NCBI Taxonomy" id="1497"/>
    <lineage>
        <taxon>Bacteria</taxon>
        <taxon>Bacillati</taxon>
        <taxon>Bacillota</taxon>
        <taxon>Clostridia</taxon>
        <taxon>Eubacteriales</taxon>
        <taxon>Clostridiaceae</taxon>
        <taxon>Clostridium</taxon>
    </lineage>
</organism>
<evidence type="ECO:0000313" key="6">
    <source>
        <dbReference type="EMBL" id="ARE88658.1"/>
    </source>
</evidence>
<dbReference type="Proteomes" id="UP000177894">
    <property type="component" value="Chromosome"/>
</dbReference>